<protein>
    <submittedName>
        <fullName evidence="1">Uncharacterized protein</fullName>
    </submittedName>
</protein>
<name>A0AAD1TIX5_PELCU</name>
<dbReference type="EMBL" id="OW240923">
    <property type="protein sequence ID" value="CAH2324479.1"/>
    <property type="molecule type" value="Genomic_DNA"/>
</dbReference>
<keyword evidence="2" id="KW-1185">Reference proteome</keyword>
<dbReference type="SUPFAM" id="SSF56219">
    <property type="entry name" value="DNase I-like"/>
    <property type="match status" value="1"/>
</dbReference>
<dbReference type="AlphaFoldDB" id="A0AAD1TIX5"/>
<evidence type="ECO:0000313" key="1">
    <source>
        <dbReference type="EMBL" id="CAH2324479.1"/>
    </source>
</evidence>
<organism evidence="1 2">
    <name type="scientific">Pelobates cultripes</name>
    <name type="common">Western spadefoot toad</name>
    <dbReference type="NCBI Taxonomy" id="61616"/>
    <lineage>
        <taxon>Eukaryota</taxon>
        <taxon>Metazoa</taxon>
        <taxon>Chordata</taxon>
        <taxon>Craniata</taxon>
        <taxon>Vertebrata</taxon>
        <taxon>Euteleostomi</taxon>
        <taxon>Amphibia</taxon>
        <taxon>Batrachia</taxon>
        <taxon>Anura</taxon>
        <taxon>Pelobatoidea</taxon>
        <taxon>Pelobatidae</taxon>
        <taxon>Pelobates</taxon>
    </lineage>
</organism>
<proteinExistence type="predicted"/>
<gene>
    <name evidence="1" type="ORF">PECUL_23A025448</name>
</gene>
<dbReference type="Proteomes" id="UP001295444">
    <property type="component" value="Chromosome 12"/>
</dbReference>
<dbReference type="InterPro" id="IPR036691">
    <property type="entry name" value="Endo/exonu/phosph_ase_sf"/>
</dbReference>
<evidence type="ECO:0000313" key="2">
    <source>
        <dbReference type="Proteomes" id="UP001295444"/>
    </source>
</evidence>
<accession>A0AAD1TIX5</accession>
<dbReference type="Gene3D" id="3.60.10.10">
    <property type="entry name" value="Endonuclease/exonuclease/phosphatase"/>
    <property type="match status" value="1"/>
</dbReference>
<reference evidence="1" key="1">
    <citation type="submission" date="2022-03" db="EMBL/GenBank/DDBJ databases">
        <authorList>
            <person name="Alioto T."/>
            <person name="Alioto T."/>
            <person name="Gomez Garrido J."/>
        </authorList>
    </citation>
    <scope>NUCLEOTIDE SEQUENCE</scope>
</reference>
<sequence>MADHTYTFACIYSPDIASLDKFREGLLPLAGDLNIPLDPHLDTSWGTSTMPAHCIGTALRSLGRLGLVDYSAVHGQYSRIDLVFMSQECLTLLHDANIGIIHHSDHVPVTVCTNSPLFKPKERQWKLNDLVARSTTTQTLTHYFDTNNTPDISPLTL</sequence>